<dbReference type="eggNOG" id="COG2204">
    <property type="taxonomic scope" value="Bacteria"/>
</dbReference>
<organism evidence="9 10">
    <name type="scientific">Desulfococcus multivorans DSM 2059</name>
    <dbReference type="NCBI Taxonomy" id="1121405"/>
    <lineage>
        <taxon>Bacteria</taxon>
        <taxon>Pseudomonadati</taxon>
        <taxon>Thermodesulfobacteriota</taxon>
        <taxon>Desulfobacteria</taxon>
        <taxon>Desulfobacterales</taxon>
        <taxon>Desulfococcaceae</taxon>
        <taxon>Desulfococcus</taxon>
    </lineage>
</organism>
<evidence type="ECO:0000256" key="6">
    <source>
        <dbReference type="PROSITE-ProRule" id="PRU00703"/>
    </source>
</evidence>
<proteinExistence type="predicted"/>
<name>S7V4J1_DESML</name>
<dbReference type="SUPFAM" id="SSF52172">
    <property type="entry name" value="CheY-like"/>
    <property type="match status" value="1"/>
</dbReference>
<dbReference type="PROSITE" id="PS50110">
    <property type="entry name" value="RESPONSE_REGULATORY"/>
    <property type="match status" value="1"/>
</dbReference>
<dbReference type="STRING" id="897.B2D07_09235"/>
<dbReference type="InterPro" id="IPR000644">
    <property type="entry name" value="CBS_dom"/>
</dbReference>
<feature type="modified residue" description="4-aspartylphosphate" evidence="5">
    <location>
        <position position="75"/>
    </location>
</feature>
<dbReference type="PROSITE" id="PS51371">
    <property type="entry name" value="CBS"/>
    <property type="match status" value="2"/>
</dbReference>
<dbReference type="Gene3D" id="3.10.580.10">
    <property type="entry name" value="CBS-domain"/>
    <property type="match status" value="1"/>
</dbReference>
<dbReference type="AlphaFoldDB" id="S7V4J1"/>
<evidence type="ECO:0000256" key="1">
    <source>
        <dbReference type="ARBA" id="ARBA00022553"/>
    </source>
</evidence>
<evidence type="ECO:0000256" key="3">
    <source>
        <dbReference type="ARBA" id="ARBA00023015"/>
    </source>
</evidence>
<dbReference type="GO" id="GO:0000160">
    <property type="term" value="P:phosphorelay signal transduction system"/>
    <property type="evidence" value="ECO:0007669"/>
    <property type="project" value="UniProtKB-KW"/>
</dbReference>
<evidence type="ECO:0000313" key="9">
    <source>
        <dbReference type="EMBL" id="EPR41514.1"/>
    </source>
</evidence>
<dbReference type="InterPro" id="IPR050595">
    <property type="entry name" value="Bact_response_regulator"/>
</dbReference>
<dbReference type="Pfam" id="PF00072">
    <property type="entry name" value="Response_reg"/>
    <property type="match status" value="1"/>
</dbReference>
<feature type="domain" description="CBS" evidence="8">
    <location>
        <begin position="267"/>
        <end position="323"/>
    </location>
</feature>
<dbReference type="InterPro" id="IPR046342">
    <property type="entry name" value="CBS_dom_sf"/>
</dbReference>
<dbReference type="SUPFAM" id="SSF54631">
    <property type="entry name" value="CBS-domain pair"/>
    <property type="match status" value="1"/>
</dbReference>
<evidence type="ECO:0000256" key="2">
    <source>
        <dbReference type="ARBA" id="ARBA00023012"/>
    </source>
</evidence>
<protein>
    <submittedName>
        <fullName evidence="9">Response regulator receiver modulated CBS domain protein</fullName>
    </submittedName>
</protein>
<dbReference type="Proteomes" id="UP000014977">
    <property type="component" value="Unassembled WGS sequence"/>
</dbReference>
<dbReference type="Pfam" id="PF00571">
    <property type="entry name" value="CBS"/>
    <property type="match status" value="2"/>
</dbReference>
<dbReference type="PANTHER" id="PTHR44591:SF14">
    <property type="entry name" value="PROTEIN PILG"/>
    <property type="match status" value="1"/>
</dbReference>
<reference evidence="9 10" key="1">
    <citation type="journal article" date="2013" name="Genome Announc.">
        <title>Draft genome sequences for three mercury-methylating, sulfate-reducing bacteria.</title>
        <authorList>
            <person name="Brown S.D."/>
            <person name="Hurt R.A.Jr."/>
            <person name="Gilmour C.C."/>
            <person name="Elias D.A."/>
        </authorList>
    </citation>
    <scope>NUCLEOTIDE SEQUENCE [LARGE SCALE GENOMIC DNA]</scope>
    <source>
        <strain evidence="9 10">DSM 2059</strain>
    </source>
</reference>
<evidence type="ECO:0000259" key="7">
    <source>
        <dbReference type="PROSITE" id="PS50110"/>
    </source>
</evidence>
<dbReference type="InterPro" id="IPR001789">
    <property type="entry name" value="Sig_transdc_resp-reg_receiver"/>
</dbReference>
<dbReference type="InterPro" id="IPR011006">
    <property type="entry name" value="CheY-like_superfamily"/>
</dbReference>
<evidence type="ECO:0000256" key="5">
    <source>
        <dbReference type="PROSITE-ProRule" id="PRU00169"/>
    </source>
</evidence>
<keyword evidence="4" id="KW-0804">Transcription</keyword>
<keyword evidence="3" id="KW-0805">Transcription regulation</keyword>
<evidence type="ECO:0000313" key="10">
    <source>
        <dbReference type="Proteomes" id="UP000014977"/>
    </source>
</evidence>
<accession>S7V4J1</accession>
<dbReference type="SMART" id="SM00116">
    <property type="entry name" value="CBS"/>
    <property type="match status" value="2"/>
</dbReference>
<feature type="domain" description="Response regulatory" evidence="7">
    <location>
        <begin position="26"/>
        <end position="140"/>
    </location>
</feature>
<keyword evidence="1 5" id="KW-0597">Phosphoprotein</keyword>
<feature type="domain" description="CBS" evidence="8">
    <location>
        <begin position="159"/>
        <end position="235"/>
    </location>
</feature>
<evidence type="ECO:0000256" key="4">
    <source>
        <dbReference type="ARBA" id="ARBA00023163"/>
    </source>
</evidence>
<comment type="caution">
    <text evidence="9">The sequence shown here is derived from an EMBL/GenBank/DDBJ whole genome shotgun (WGS) entry which is preliminary data.</text>
</comment>
<keyword evidence="10" id="KW-1185">Reference proteome</keyword>
<keyword evidence="2" id="KW-0902">Two-component regulatory system</keyword>
<dbReference type="eggNOG" id="COG0517">
    <property type="taxonomic scope" value="Bacteria"/>
</dbReference>
<evidence type="ECO:0000259" key="8">
    <source>
        <dbReference type="PROSITE" id="PS51371"/>
    </source>
</evidence>
<dbReference type="SMART" id="SM00448">
    <property type="entry name" value="REC"/>
    <property type="match status" value="1"/>
</dbReference>
<dbReference type="Gene3D" id="3.40.50.2300">
    <property type="match status" value="1"/>
</dbReference>
<dbReference type="CDD" id="cd02205">
    <property type="entry name" value="CBS_pair_SF"/>
    <property type="match status" value="1"/>
</dbReference>
<sequence>MPDGLIACTSDRIIQQRESHMSEKIKVLMVDDEAKFRETTSKILRKRGLDTTMAATGEEAVDILTKEPMDVVVLDIRMPGMDGHEALARIKEIRSDTQVIMLTGHGGVESAKASLEKGAFDYLSKPCDIDLLVSKINDAHRAIHDTEAWATEKKAGEVMIRVEEYTTIQGDQSVREAIEHLMRSFEGLIASGSVMETGHRSILVFDRDGDIEGILSIQDLIGAVRPAYLSAPKPSMADAMQYSAMFWTGLFTSQAKKLADVMVSDIMSATPPSVDENANLMELADIMYSRNARRVVVTNAKGRVIGVVREQELFFEMAKIILK</sequence>
<dbReference type="EMBL" id="ATHJ01000074">
    <property type="protein sequence ID" value="EPR41514.1"/>
    <property type="molecule type" value="Genomic_DNA"/>
</dbReference>
<dbReference type="PANTHER" id="PTHR44591">
    <property type="entry name" value="STRESS RESPONSE REGULATOR PROTEIN 1"/>
    <property type="match status" value="1"/>
</dbReference>
<keyword evidence="6" id="KW-0129">CBS domain</keyword>
<dbReference type="FunFam" id="3.40.50.2300:FF:000018">
    <property type="entry name" value="DNA-binding transcriptional regulator NtrC"/>
    <property type="match status" value="1"/>
</dbReference>
<gene>
    <name evidence="9" type="ORF">dsmv_1947</name>
</gene>